<name>A0ABT0XFM1_9BACI</name>
<proteinExistence type="predicted"/>
<keyword evidence="2" id="KW-1185">Reference proteome</keyword>
<dbReference type="Proteomes" id="UP001203665">
    <property type="component" value="Unassembled WGS sequence"/>
</dbReference>
<comment type="caution">
    <text evidence="1">The sequence shown here is derived from an EMBL/GenBank/DDBJ whole genome shotgun (WGS) entry which is preliminary data.</text>
</comment>
<dbReference type="InterPro" id="IPR036249">
    <property type="entry name" value="Thioredoxin-like_sf"/>
</dbReference>
<protein>
    <submittedName>
        <fullName evidence="1">Bacillithiol system redox-active protein YtxJ</fullName>
    </submittedName>
</protein>
<reference evidence="1" key="1">
    <citation type="submission" date="2022-06" db="EMBL/GenBank/DDBJ databases">
        <title>Alkalicoccobacillus porphyridii sp. nov., isolated from a marine red alga, Porphyridium purpureum and reclassification of Shouchella plakortidis and Shouchella gibsonii as Alkalicoccobacillus plakortidis comb. nov. and Alkalicoccobacillus gibsonii comb. nov.</title>
        <authorList>
            <person name="Kim K.H."/>
            <person name="Lee J.K."/>
            <person name="Han D.M."/>
            <person name="Baek J.H."/>
            <person name="Jeon C.O."/>
        </authorList>
    </citation>
    <scope>NUCLEOTIDE SEQUENCE</scope>
    <source>
        <strain evidence="1">DSM 19153</strain>
    </source>
</reference>
<dbReference type="RefSeq" id="WP_251604507.1">
    <property type="nucleotide sequence ID" value="NZ_JAMQJY010000001.1"/>
</dbReference>
<dbReference type="SUPFAM" id="SSF52833">
    <property type="entry name" value="Thioredoxin-like"/>
    <property type="match status" value="1"/>
</dbReference>
<dbReference type="NCBIfam" id="TIGR04019">
    <property type="entry name" value="B_thiol_YtxJ"/>
    <property type="match status" value="1"/>
</dbReference>
<dbReference type="EMBL" id="JAMQJY010000001">
    <property type="protein sequence ID" value="MCM2674580.1"/>
    <property type="molecule type" value="Genomic_DNA"/>
</dbReference>
<dbReference type="Pfam" id="PF11009">
    <property type="entry name" value="BrxC"/>
    <property type="match status" value="1"/>
</dbReference>
<sequence length="115" mass="13133">MTNLHELTTEQDWKKVQEQASSDKPVLVFKHSTSCPISADAYKQFNAFIETDQGQELTTAYVKVIESRPVSNQIAEDLDVVHKSPQIFLLQNGEVKWTESHWNITQESIEKALQS</sequence>
<dbReference type="Gene3D" id="3.40.30.10">
    <property type="entry name" value="Glutaredoxin"/>
    <property type="match status" value="1"/>
</dbReference>
<accession>A0ABT0XFM1</accession>
<dbReference type="InterPro" id="IPR022551">
    <property type="entry name" value="BrxC"/>
</dbReference>
<evidence type="ECO:0000313" key="1">
    <source>
        <dbReference type="EMBL" id="MCM2674580.1"/>
    </source>
</evidence>
<gene>
    <name evidence="1" type="primary">ytxJ</name>
    <name evidence="1" type="ORF">NDM98_03020</name>
</gene>
<evidence type="ECO:0000313" key="2">
    <source>
        <dbReference type="Proteomes" id="UP001203665"/>
    </source>
</evidence>
<organism evidence="1 2">
    <name type="scientific">Alkalicoccobacillus plakortidis</name>
    <dbReference type="NCBI Taxonomy" id="444060"/>
    <lineage>
        <taxon>Bacteria</taxon>
        <taxon>Bacillati</taxon>
        <taxon>Bacillota</taxon>
        <taxon>Bacilli</taxon>
        <taxon>Bacillales</taxon>
        <taxon>Bacillaceae</taxon>
        <taxon>Alkalicoccobacillus</taxon>
    </lineage>
</organism>